<dbReference type="Proteomes" id="UP000031668">
    <property type="component" value="Unassembled WGS sequence"/>
</dbReference>
<reference evidence="2 3" key="1">
    <citation type="journal article" date="2014" name="Genome Biol. Evol.">
        <title>The genome of the myxosporean Thelohanellus kitauei shows adaptations to nutrient acquisition within its fish host.</title>
        <authorList>
            <person name="Yang Y."/>
            <person name="Xiong J."/>
            <person name="Zhou Z."/>
            <person name="Huo F."/>
            <person name="Miao W."/>
            <person name="Ran C."/>
            <person name="Liu Y."/>
            <person name="Zhang J."/>
            <person name="Feng J."/>
            <person name="Wang M."/>
            <person name="Wang M."/>
            <person name="Wang L."/>
            <person name="Yao B."/>
        </authorList>
    </citation>
    <scope>NUCLEOTIDE SEQUENCE [LARGE SCALE GENOMIC DNA]</scope>
    <source>
        <strain evidence="2">Wuqing</strain>
    </source>
</reference>
<feature type="transmembrane region" description="Helical" evidence="1">
    <location>
        <begin position="161"/>
        <end position="179"/>
    </location>
</feature>
<proteinExistence type="predicted"/>
<gene>
    <name evidence="2" type="ORF">RF11_03098</name>
</gene>
<keyword evidence="1" id="KW-0472">Membrane</keyword>
<evidence type="ECO:0000313" key="2">
    <source>
        <dbReference type="EMBL" id="KII64561.1"/>
    </source>
</evidence>
<evidence type="ECO:0000313" key="3">
    <source>
        <dbReference type="Proteomes" id="UP000031668"/>
    </source>
</evidence>
<organism evidence="2 3">
    <name type="scientific">Thelohanellus kitauei</name>
    <name type="common">Myxosporean</name>
    <dbReference type="NCBI Taxonomy" id="669202"/>
    <lineage>
        <taxon>Eukaryota</taxon>
        <taxon>Metazoa</taxon>
        <taxon>Cnidaria</taxon>
        <taxon>Myxozoa</taxon>
        <taxon>Myxosporea</taxon>
        <taxon>Bivalvulida</taxon>
        <taxon>Platysporina</taxon>
        <taxon>Myxobolidae</taxon>
        <taxon>Thelohanellus</taxon>
    </lineage>
</organism>
<keyword evidence="3" id="KW-1185">Reference proteome</keyword>
<name>A0A0C2MC32_THEKT</name>
<keyword evidence="1" id="KW-0812">Transmembrane</keyword>
<sequence>MKIFDFADSILKIQYEHHLGSSFESFLYIKCKFVDTSEYLEISKCNISARTDDDLEEHHHSFDNEWKMEKKTKYEIENIKKRFNLDPSGSKYMIFHIANMTIEPQNYTQICTLKQTKINTNENDFTCVNISPHVDSTTTNLTITPINQDILDENISKTNKLWWILIILIVPVTIICAMYI</sequence>
<comment type="caution">
    <text evidence="2">The sequence shown here is derived from an EMBL/GenBank/DDBJ whole genome shotgun (WGS) entry which is preliminary data.</text>
</comment>
<accession>A0A0C2MC32</accession>
<keyword evidence="1" id="KW-1133">Transmembrane helix</keyword>
<dbReference type="EMBL" id="JWZT01004210">
    <property type="protein sequence ID" value="KII64561.1"/>
    <property type="molecule type" value="Genomic_DNA"/>
</dbReference>
<protein>
    <submittedName>
        <fullName evidence="2">Uncharacterized protein</fullName>
    </submittedName>
</protein>
<dbReference type="AlphaFoldDB" id="A0A0C2MC32"/>
<evidence type="ECO:0000256" key="1">
    <source>
        <dbReference type="SAM" id="Phobius"/>
    </source>
</evidence>